<keyword evidence="1" id="KW-1133">Transmembrane helix</keyword>
<gene>
    <name evidence="2" type="ORF">J3S90_05250</name>
</gene>
<dbReference type="Proteomes" id="UP000674217">
    <property type="component" value="Unassembled WGS sequence"/>
</dbReference>
<feature type="transmembrane region" description="Helical" evidence="1">
    <location>
        <begin position="185"/>
        <end position="209"/>
    </location>
</feature>
<evidence type="ECO:0000256" key="1">
    <source>
        <dbReference type="SAM" id="Phobius"/>
    </source>
</evidence>
<evidence type="ECO:0008006" key="4">
    <source>
        <dbReference type="Google" id="ProtNLM"/>
    </source>
</evidence>
<reference evidence="2 3" key="1">
    <citation type="submission" date="2021-03" db="EMBL/GenBank/DDBJ databases">
        <title>Flavobacterium Flabelliformis Sp. Nov. And Flavobacterium Geliluteum Sp. Nov., Two Novel Multidrug Resistant Psychrophilic Species Isolated From Antarctica.</title>
        <authorList>
            <person name="Kralova S."/>
            <person name="Busse H.J."/>
            <person name="Bezdicek M."/>
            <person name="Nykrynova M."/>
            <person name="Kroupova E."/>
            <person name="Krsek D."/>
            <person name="Sedlacek I."/>
        </authorList>
    </citation>
    <scope>NUCLEOTIDE SEQUENCE [LARGE SCALE GENOMIC DNA]</scope>
    <source>
        <strain evidence="2 3">P4023</strain>
    </source>
</reference>
<evidence type="ECO:0000313" key="3">
    <source>
        <dbReference type="Proteomes" id="UP000674217"/>
    </source>
</evidence>
<accession>A0ABS5CRF7</accession>
<comment type="caution">
    <text evidence="2">The sequence shown here is derived from an EMBL/GenBank/DDBJ whole genome shotgun (WGS) entry which is preliminary data.</text>
</comment>
<feature type="transmembrane region" description="Helical" evidence="1">
    <location>
        <begin position="121"/>
        <end position="141"/>
    </location>
</feature>
<name>A0ABS5CRF7_9FLAO</name>
<evidence type="ECO:0000313" key="2">
    <source>
        <dbReference type="EMBL" id="MBP4141205.1"/>
    </source>
</evidence>
<protein>
    <recommendedName>
        <fullName evidence="4">DUF1129 domain-containing protein</fullName>
    </recommendedName>
</protein>
<dbReference type="RefSeq" id="WP_210645226.1">
    <property type="nucleotide sequence ID" value="NZ_JAGFBU010000001.1"/>
</dbReference>
<feature type="transmembrane region" description="Helical" evidence="1">
    <location>
        <begin position="95"/>
        <end position="115"/>
    </location>
</feature>
<keyword evidence="3" id="KW-1185">Reference proteome</keyword>
<organism evidence="2 3">
    <name type="scientific">Flavobacterium flabelliforme</name>
    <dbReference type="NCBI Taxonomy" id="2816119"/>
    <lineage>
        <taxon>Bacteria</taxon>
        <taxon>Pseudomonadati</taxon>
        <taxon>Bacteroidota</taxon>
        <taxon>Flavobacteriia</taxon>
        <taxon>Flavobacteriales</taxon>
        <taxon>Flavobacteriaceae</taxon>
        <taxon>Flavobacterium</taxon>
    </lineage>
</organism>
<keyword evidence="1" id="KW-0472">Membrane</keyword>
<keyword evidence="1" id="KW-0812">Transmembrane</keyword>
<dbReference type="EMBL" id="JAGFBU010000001">
    <property type="protein sequence ID" value="MBP4141205.1"/>
    <property type="molecule type" value="Genomic_DNA"/>
</dbReference>
<sequence length="224" mass="26557">MQLTNEQIKYVSDYIESKDIKWYELQVELTDHMVSSMEEIWEKDPELTFHQVKQYAENKFTGDSSFKSIEKEQTKVLRKEYNREQWKMIAAYLKFPKIISSILLLALTFKISLYFEEPRKFVAVLFLFLLFAAIPMLYTYLKSRKIDGNRFLEIEMINPIPIIFGGFINLGLNLANVFKEEIDEYPLVLFLFCCLWALTVLCVITGIQLQNKTIKRIKKQYQLS</sequence>
<proteinExistence type="predicted"/>